<dbReference type="InterPro" id="IPR034660">
    <property type="entry name" value="DinB/YfiT-like"/>
</dbReference>
<reference evidence="4 5" key="1">
    <citation type="submission" date="2015-03" db="EMBL/GenBank/DDBJ databases">
        <title>Comparative genomics of Pseudomonas insights into diversity of traits involved in vanlence and defense.</title>
        <authorList>
            <person name="Qin Y."/>
        </authorList>
    </citation>
    <scope>NUCLEOTIDE SEQUENCE [LARGE SCALE GENOMIC DNA]</scope>
    <source>
        <strain evidence="4 5">C3</strain>
    </source>
</reference>
<proteinExistence type="inferred from homology"/>
<feature type="binding site" evidence="3">
    <location>
        <position position="134"/>
    </location>
    <ligand>
        <name>a divalent metal cation</name>
        <dbReference type="ChEBI" id="CHEBI:60240"/>
    </ligand>
</feature>
<evidence type="ECO:0000256" key="3">
    <source>
        <dbReference type="PIRSR" id="PIRSR607837-1"/>
    </source>
</evidence>
<evidence type="ECO:0000313" key="4">
    <source>
        <dbReference type="EMBL" id="KJZ44571.1"/>
    </source>
</evidence>
<dbReference type="InterPro" id="IPR007837">
    <property type="entry name" value="DinB"/>
</dbReference>
<dbReference type="Proteomes" id="UP000033500">
    <property type="component" value="Unassembled WGS sequence"/>
</dbReference>
<keyword evidence="2 3" id="KW-0479">Metal-binding</keyword>
<evidence type="ECO:0000313" key="5">
    <source>
        <dbReference type="Proteomes" id="UP000033500"/>
    </source>
</evidence>
<evidence type="ECO:0000256" key="2">
    <source>
        <dbReference type="ARBA" id="ARBA00022723"/>
    </source>
</evidence>
<dbReference type="EMBL" id="LACD01000012">
    <property type="protein sequence ID" value="KJZ44571.1"/>
    <property type="molecule type" value="Genomic_DNA"/>
</dbReference>
<protein>
    <submittedName>
        <fullName evidence="4">Damage-inducible protein DinB</fullName>
    </submittedName>
</protein>
<comment type="caution">
    <text evidence="4">The sequence shown here is derived from an EMBL/GenBank/DDBJ whole genome shotgun (WGS) entry which is preliminary data.</text>
</comment>
<organism evidence="4 5">
    <name type="scientific">Pseudomonas fluorescens</name>
    <dbReference type="NCBI Taxonomy" id="294"/>
    <lineage>
        <taxon>Bacteria</taxon>
        <taxon>Pseudomonadati</taxon>
        <taxon>Pseudomonadota</taxon>
        <taxon>Gammaproteobacteria</taxon>
        <taxon>Pseudomonadales</taxon>
        <taxon>Pseudomonadaceae</taxon>
        <taxon>Pseudomonas</taxon>
    </lineage>
</organism>
<dbReference type="AlphaFoldDB" id="A0A0F4TJE0"/>
<sequence>MINVRTARMLADYKRWANQRLFDSLAALPPGEVNKERVSVFKNMIGTLNHLYVVDCIWRAHLEGRGHGFKTSHDLLHPDLAELRLAQKDIDHWYCDWSERQTDASLDKPVEFSFVSGESGIMSAGAILMHVVNHASYHRGWVIQMYFEIPVMPPVTDLPVYLRETDPAAFQSLNAPAPAAAPTCVGKFASATNVLPDRYR</sequence>
<dbReference type="RefSeq" id="WP_046046618.1">
    <property type="nucleotide sequence ID" value="NZ_LACD01000012.1"/>
</dbReference>
<evidence type="ECO:0000256" key="1">
    <source>
        <dbReference type="ARBA" id="ARBA00008635"/>
    </source>
</evidence>
<dbReference type="Pfam" id="PF05163">
    <property type="entry name" value="DinB"/>
    <property type="match status" value="1"/>
</dbReference>
<gene>
    <name evidence="4" type="ORF">VC34_11420</name>
</gene>
<feature type="binding site" evidence="3">
    <location>
        <position position="138"/>
    </location>
    <ligand>
        <name>a divalent metal cation</name>
        <dbReference type="ChEBI" id="CHEBI:60240"/>
    </ligand>
</feature>
<name>A0A0F4TJE0_PSEFL</name>
<dbReference type="GO" id="GO:0046872">
    <property type="term" value="F:metal ion binding"/>
    <property type="evidence" value="ECO:0007669"/>
    <property type="project" value="UniProtKB-KW"/>
</dbReference>
<comment type="similarity">
    <text evidence="1">Belongs to the DinB family.</text>
</comment>
<accession>A0A0F4TJE0</accession>
<dbReference type="SUPFAM" id="SSF109854">
    <property type="entry name" value="DinB/YfiT-like putative metalloenzymes"/>
    <property type="match status" value="1"/>
</dbReference>
<dbReference type="PANTHER" id="PTHR37302">
    <property type="entry name" value="SLR1116 PROTEIN"/>
    <property type="match status" value="1"/>
</dbReference>
<dbReference type="Gene3D" id="1.20.120.450">
    <property type="entry name" value="dinb family like domain"/>
    <property type="match status" value="1"/>
</dbReference>
<feature type="binding site" evidence="3">
    <location>
        <position position="50"/>
    </location>
    <ligand>
        <name>a divalent metal cation</name>
        <dbReference type="ChEBI" id="CHEBI:60240"/>
    </ligand>
</feature>
<dbReference type="PANTHER" id="PTHR37302:SF3">
    <property type="entry name" value="DAMAGE-INDUCIBLE PROTEIN DINB"/>
    <property type="match status" value="1"/>
</dbReference>